<feature type="binding site" evidence="2">
    <location>
        <position position="120"/>
    </location>
    <ligand>
        <name>substrate</name>
    </ligand>
</feature>
<dbReference type="GO" id="GO:0046872">
    <property type="term" value="F:metal ion binding"/>
    <property type="evidence" value="ECO:0007669"/>
    <property type="project" value="UniProtKB-KW"/>
</dbReference>
<keyword evidence="2" id="KW-0460">Magnesium</keyword>
<dbReference type="CDD" id="cd16841">
    <property type="entry name" value="RraA_family"/>
    <property type="match status" value="1"/>
</dbReference>
<proteinExistence type="predicted"/>
<evidence type="ECO:0000313" key="4">
    <source>
        <dbReference type="Proteomes" id="UP000034048"/>
    </source>
</evidence>
<evidence type="ECO:0000256" key="2">
    <source>
        <dbReference type="PIRSR" id="PIRSR605493-1"/>
    </source>
</evidence>
<comment type="caution">
    <text evidence="3">The sequence shown here is derived from an EMBL/GenBank/DDBJ whole genome shotgun (WGS) entry which is preliminary data.</text>
</comment>
<feature type="binding site" evidence="2">
    <location>
        <begin position="98"/>
        <end position="101"/>
    </location>
    <ligand>
        <name>substrate</name>
    </ligand>
</feature>
<dbReference type="PANTHER" id="PTHR33254:SF4">
    <property type="entry name" value="4-HYDROXY-4-METHYL-2-OXOGLUTARATE ALDOLASE 3-RELATED"/>
    <property type="match status" value="1"/>
</dbReference>
<accession>A0A0G0RM04</accession>
<dbReference type="Proteomes" id="UP000034048">
    <property type="component" value="Unassembled WGS sequence"/>
</dbReference>
<dbReference type="Pfam" id="PF03737">
    <property type="entry name" value="RraA-like"/>
    <property type="match status" value="1"/>
</dbReference>
<keyword evidence="2" id="KW-0479">Metal-binding</keyword>
<dbReference type="Gene3D" id="3.50.30.40">
    <property type="entry name" value="Ribonuclease E inhibitor RraA/RraA-like"/>
    <property type="match status" value="1"/>
</dbReference>
<reference evidence="3 4" key="1">
    <citation type="journal article" date="2015" name="Nature">
        <title>rRNA introns, odd ribosomes, and small enigmatic genomes across a large radiation of phyla.</title>
        <authorList>
            <person name="Brown C.T."/>
            <person name="Hug L.A."/>
            <person name="Thomas B.C."/>
            <person name="Sharon I."/>
            <person name="Castelle C.J."/>
            <person name="Singh A."/>
            <person name="Wilkins M.J."/>
            <person name="Williams K.H."/>
            <person name="Banfield J.F."/>
        </authorList>
    </citation>
    <scope>NUCLEOTIDE SEQUENCE [LARGE SCALE GENOMIC DNA]</scope>
</reference>
<gene>
    <name evidence="3" type="ORF">UT42_C0022G0002</name>
</gene>
<name>A0A0G0RM04_9BACT</name>
<evidence type="ECO:0000256" key="1">
    <source>
        <dbReference type="ARBA" id="ARBA00029596"/>
    </source>
</evidence>
<evidence type="ECO:0000313" key="3">
    <source>
        <dbReference type="EMBL" id="KKR14627.1"/>
    </source>
</evidence>
<feature type="binding site" evidence="2">
    <location>
        <position position="121"/>
    </location>
    <ligand>
        <name>Mg(2+)</name>
        <dbReference type="ChEBI" id="CHEBI:18420"/>
    </ligand>
</feature>
<sequence length="220" mass="24771">MAEEYNMKKENVKKYISTALISDILDDMGYQKQVLSVEIKPNFHEAKIFGYARTLKLKTLSPKDDYRDIYKGLSFIESMNTGEVLIVSGGSKKYAFFGELMSTLAQKRNVEGAIIDGLTRDSAQTRKMKFPVFSRDNYARDIKKRGIIVAQDVSVYVDKVQVNKGDLIIGDCDGVIIVPQSLENDVLNRALESAKLEERIKKAITNGVSVEQILKQNGEF</sequence>
<dbReference type="PANTHER" id="PTHR33254">
    <property type="entry name" value="4-HYDROXY-4-METHYL-2-OXOGLUTARATE ALDOLASE 3-RELATED"/>
    <property type="match status" value="1"/>
</dbReference>
<dbReference type="EMBL" id="LBWS01000022">
    <property type="protein sequence ID" value="KKR14627.1"/>
    <property type="molecule type" value="Genomic_DNA"/>
</dbReference>
<dbReference type="InterPro" id="IPR036704">
    <property type="entry name" value="RraA/RraA-like_sf"/>
</dbReference>
<dbReference type="SUPFAM" id="SSF89562">
    <property type="entry name" value="RraA-like"/>
    <property type="match status" value="1"/>
</dbReference>
<dbReference type="AlphaFoldDB" id="A0A0G0RM04"/>
<protein>
    <recommendedName>
        <fullName evidence="1">Regulator of ribonuclease activity homolog</fullName>
    </recommendedName>
</protein>
<comment type="cofactor">
    <cofactor evidence="2">
        <name>Mg(2+)</name>
        <dbReference type="ChEBI" id="CHEBI:18420"/>
    </cofactor>
</comment>
<dbReference type="InterPro" id="IPR005493">
    <property type="entry name" value="RraA/RraA-like"/>
</dbReference>
<organism evidence="3 4">
    <name type="scientific">Candidatus Falkowbacteria bacterium GW2011_GWA2_39_24</name>
    <dbReference type="NCBI Taxonomy" id="1618634"/>
    <lineage>
        <taxon>Bacteria</taxon>
        <taxon>Candidatus Falkowiibacteriota</taxon>
    </lineage>
</organism>